<dbReference type="RefSeq" id="WP_030443944.1">
    <property type="nucleotide sequence ID" value="NZ_AP023354.1"/>
</dbReference>
<evidence type="ECO:0008006" key="3">
    <source>
        <dbReference type="Google" id="ProtNLM"/>
    </source>
</evidence>
<dbReference type="OrthoDB" id="151193at2"/>
<keyword evidence="2" id="KW-1185">Reference proteome</keyword>
<sequence length="339" mass="36696">MRGKGINYDTGAYPAGHPTRERFDPAVVREEMRVIAAELHCTAVRITGGDPDRLDVAARAAATAGLAVWYAPFPCELATDAMLALFTDCARRAESLRRQGNEVVLVLGGELSIMASGFLPGDDLRARLASLTSPDERLPALLGAVPPALNAFLATVLDRVRPLFGGPVTYASLPYERVDWTPFDYVAADAYRAAHNAATFAEEVRALHRHGKPVAVTEFGCATFRGAADLGARGFLIVDRSVTPPRLSGEYVRDEPEQARYLRELLAVFDAEGVDTAFWFTFAGYAFEYRPDPRADLDLASYGVVRIGPDGERRPKAAFHALAEAYGGRVVGSHRSPAG</sequence>
<organism evidence="1 2">
    <name type="scientific">Actinocatenispora sera</name>
    <dbReference type="NCBI Taxonomy" id="390989"/>
    <lineage>
        <taxon>Bacteria</taxon>
        <taxon>Bacillati</taxon>
        <taxon>Actinomycetota</taxon>
        <taxon>Actinomycetes</taxon>
        <taxon>Micromonosporales</taxon>
        <taxon>Micromonosporaceae</taxon>
        <taxon>Actinocatenispora</taxon>
    </lineage>
</organism>
<dbReference type="InterPro" id="IPR017853">
    <property type="entry name" value="GH"/>
</dbReference>
<evidence type="ECO:0000313" key="2">
    <source>
        <dbReference type="Proteomes" id="UP000680750"/>
    </source>
</evidence>
<gene>
    <name evidence="1" type="ORF">Asera_58820</name>
</gene>
<dbReference type="KEGG" id="aser:Asera_58820"/>
<dbReference type="Proteomes" id="UP000680750">
    <property type="component" value="Chromosome"/>
</dbReference>
<accession>A0A810L8B7</accession>
<dbReference type="AlphaFoldDB" id="A0A810L8B7"/>
<reference evidence="1" key="1">
    <citation type="submission" date="2020-08" db="EMBL/GenBank/DDBJ databases">
        <title>Whole genome shotgun sequence of Actinocatenispora sera NBRC 101916.</title>
        <authorList>
            <person name="Komaki H."/>
            <person name="Tamura T."/>
        </authorList>
    </citation>
    <scope>NUCLEOTIDE SEQUENCE</scope>
    <source>
        <strain evidence="1">NBRC 101916</strain>
    </source>
</reference>
<dbReference type="EMBL" id="AP023354">
    <property type="protein sequence ID" value="BCJ31774.1"/>
    <property type="molecule type" value="Genomic_DNA"/>
</dbReference>
<name>A0A810L8B7_9ACTN</name>
<evidence type="ECO:0000313" key="1">
    <source>
        <dbReference type="EMBL" id="BCJ31774.1"/>
    </source>
</evidence>
<protein>
    <recommendedName>
        <fullName evidence="3">Abortive infection protein</fullName>
    </recommendedName>
</protein>
<dbReference type="Gene3D" id="3.20.20.80">
    <property type="entry name" value="Glycosidases"/>
    <property type="match status" value="1"/>
</dbReference>
<proteinExistence type="predicted"/>
<dbReference type="SUPFAM" id="SSF51445">
    <property type="entry name" value="(Trans)glycosidases"/>
    <property type="match status" value="1"/>
</dbReference>